<organism evidence="2 3">
    <name type="scientific">Aspergillus kawachii</name>
    <name type="common">White koji mold</name>
    <name type="synonym">Aspergillus awamori var. kawachi</name>
    <dbReference type="NCBI Taxonomy" id="1069201"/>
    <lineage>
        <taxon>Eukaryota</taxon>
        <taxon>Fungi</taxon>
        <taxon>Dikarya</taxon>
        <taxon>Ascomycota</taxon>
        <taxon>Pezizomycotina</taxon>
        <taxon>Eurotiomycetes</taxon>
        <taxon>Eurotiomycetidae</taxon>
        <taxon>Eurotiales</taxon>
        <taxon>Aspergillaceae</taxon>
        <taxon>Aspergillus</taxon>
        <taxon>Aspergillus subgen. Circumdati</taxon>
    </lineage>
</organism>
<reference evidence="2" key="2">
    <citation type="submission" date="2021-02" db="EMBL/GenBank/DDBJ databases">
        <title>Aspergillus luchuensis mut. kawachii IFO 4304 genome sequence.</title>
        <authorList>
            <person name="Mori K."/>
            <person name="Kadooka C."/>
            <person name="Goto M."/>
            <person name="Futagami T."/>
        </authorList>
    </citation>
    <scope>NUCLEOTIDE SEQUENCE</scope>
    <source>
        <strain evidence="2">IFO 4308</strain>
    </source>
</reference>
<keyword evidence="3" id="KW-1185">Reference proteome</keyword>
<dbReference type="RefSeq" id="XP_041537448.1">
    <property type="nucleotide sequence ID" value="XM_041690412.1"/>
</dbReference>
<dbReference type="AlphaFoldDB" id="A0A7R7VZL6"/>
<evidence type="ECO:0000313" key="3">
    <source>
        <dbReference type="Proteomes" id="UP000661280"/>
    </source>
</evidence>
<evidence type="ECO:0000256" key="1">
    <source>
        <dbReference type="SAM" id="MobiDB-lite"/>
    </source>
</evidence>
<sequence length="100" mass="11365">MLLSTDPFETERQYRGSLPSPAPSSILLHRLFRSPHLGAYYRTDSTINNITLHHHLLMLVHSTITLETPLTYDNIYRKTISAGLIEVVSLHRTCHPDALS</sequence>
<dbReference type="EMBL" id="AP024425">
    <property type="protein sequence ID" value="BCR93682.1"/>
    <property type="molecule type" value="Genomic_DNA"/>
</dbReference>
<feature type="region of interest" description="Disordered" evidence="1">
    <location>
        <begin position="1"/>
        <end position="21"/>
    </location>
</feature>
<gene>
    <name evidence="2" type="ORF">AKAW2_10728S</name>
</gene>
<dbReference type="GeneID" id="64955007"/>
<accession>A0A7R7VZL6</accession>
<name>A0A7R7VZL6_ASPKA</name>
<reference evidence="2" key="1">
    <citation type="submission" date="2021-01" db="EMBL/GenBank/DDBJ databases">
        <authorList>
            <consortium name="Aspergillus luchuensis mut. kawachii IFO 4304 genome sequencing consortium"/>
            <person name="Kazuki M."/>
            <person name="Futagami T."/>
        </authorList>
    </citation>
    <scope>NUCLEOTIDE SEQUENCE</scope>
    <source>
        <strain evidence="2">IFO 4308</strain>
    </source>
</reference>
<protein>
    <submittedName>
        <fullName evidence="2">Uncharacterized protein</fullName>
    </submittedName>
</protein>
<dbReference type="KEGG" id="aluc:AKAW2_10728S"/>
<dbReference type="Proteomes" id="UP000661280">
    <property type="component" value="Chromosome 1"/>
</dbReference>
<proteinExistence type="predicted"/>
<evidence type="ECO:0000313" key="2">
    <source>
        <dbReference type="EMBL" id="BCR93682.1"/>
    </source>
</evidence>